<evidence type="ECO:0000256" key="2">
    <source>
        <dbReference type="ARBA" id="ARBA00022448"/>
    </source>
</evidence>
<gene>
    <name evidence="6" type="ORF">S01H1_09643</name>
</gene>
<dbReference type="PANTHER" id="PTHR42711">
    <property type="entry name" value="ABC TRANSPORTER ATP-BINDING PROTEIN"/>
    <property type="match status" value="1"/>
</dbReference>
<sequence>MYPIEIRNLTKIFSPNIIANDDISLTIEPGEVFCLLGPNGAGKTTLIKQITTELKPSKGSIHIFGLDVTKEAVAVKRRMGVMPQECGLFEHLSVLQHILLFSRLKCLANVKESVTNTMYQLALDSIQNKKVG</sequence>
<dbReference type="InterPro" id="IPR003439">
    <property type="entry name" value="ABC_transporter-like_ATP-bd"/>
</dbReference>
<dbReference type="GO" id="GO:0016887">
    <property type="term" value="F:ATP hydrolysis activity"/>
    <property type="evidence" value="ECO:0007669"/>
    <property type="project" value="InterPro"/>
</dbReference>
<feature type="domain" description="ABC transporter" evidence="5">
    <location>
        <begin position="21"/>
        <end position="131"/>
    </location>
</feature>
<dbReference type="Pfam" id="PF00005">
    <property type="entry name" value="ABC_tran"/>
    <property type="match status" value="1"/>
</dbReference>
<name>X0SV02_9ZZZZ</name>
<dbReference type="InterPro" id="IPR050763">
    <property type="entry name" value="ABC_transporter_ATP-binding"/>
</dbReference>
<evidence type="ECO:0000256" key="4">
    <source>
        <dbReference type="ARBA" id="ARBA00022840"/>
    </source>
</evidence>
<evidence type="ECO:0000259" key="5">
    <source>
        <dbReference type="Pfam" id="PF00005"/>
    </source>
</evidence>
<dbReference type="GO" id="GO:0005524">
    <property type="term" value="F:ATP binding"/>
    <property type="evidence" value="ECO:0007669"/>
    <property type="project" value="UniProtKB-KW"/>
</dbReference>
<keyword evidence="2" id="KW-0813">Transport</keyword>
<evidence type="ECO:0000256" key="1">
    <source>
        <dbReference type="ARBA" id="ARBA00005417"/>
    </source>
</evidence>
<comment type="caution">
    <text evidence="6">The sequence shown here is derived from an EMBL/GenBank/DDBJ whole genome shotgun (WGS) entry which is preliminary data.</text>
</comment>
<dbReference type="AlphaFoldDB" id="X0SV02"/>
<dbReference type="Gene3D" id="3.40.50.300">
    <property type="entry name" value="P-loop containing nucleotide triphosphate hydrolases"/>
    <property type="match status" value="1"/>
</dbReference>
<evidence type="ECO:0000313" key="6">
    <source>
        <dbReference type="EMBL" id="GAF84824.1"/>
    </source>
</evidence>
<accession>X0SV02</accession>
<reference evidence="6" key="1">
    <citation type="journal article" date="2014" name="Front. Microbiol.">
        <title>High frequency of phylogenetically diverse reductive dehalogenase-homologous genes in deep subseafloor sedimentary metagenomes.</title>
        <authorList>
            <person name="Kawai M."/>
            <person name="Futagami T."/>
            <person name="Toyoda A."/>
            <person name="Takaki Y."/>
            <person name="Nishi S."/>
            <person name="Hori S."/>
            <person name="Arai W."/>
            <person name="Tsubouchi T."/>
            <person name="Morono Y."/>
            <person name="Uchiyama I."/>
            <person name="Ito T."/>
            <person name="Fujiyama A."/>
            <person name="Inagaki F."/>
            <person name="Takami H."/>
        </authorList>
    </citation>
    <scope>NUCLEOTIDE SEQUENCE</scope>
    <source>
        <strain evidence="6">Expedition CK06-06</strain>
    </source>
</reference>
<dbReference type="SUPFAM" id="SSF52540">
    <property type="entry name" value="P-loop containing nucleoside triphosphate hydrolases"/>
    <property type="match status" value="1"/>
</dbReference>
<dbReference type="InterPro" id="IPR027417">
    <property type="entry name" value="P-loop_NTPase"/>
</dbReference>
<comment type="similarity">
    <text evidence="1">Belongs to the ABC transporter superfamily.</text>
</comment>
<feature type="non-terminal residue" evidence="6">
    <location>
        <position position="132"/>
    </location>
</feature>
<dbReference type="EMBL" id="BARS01004926">
    <property type="protein sequence ID" value="GAF84824.1"/>
    <property type="molecule type" value="Genomic_DNA"/>
</dbReference>
<keyword evidence="4" id="KW-0067">ATP-binding</keyword>
<proteinExistence type="inferred from homology"/>
<protein>
    <recommendedName>
        <fullName evidence="5">ABC transporter domain-containing protein</fullName>
    </recommendedName>
</protein>
<dbReference type="PANTHER" id="PTHR42711:SF5">
    <property type="entry name" value="ABC TRANSPORTER ATP-BINDING PROTEIN NATA"/>
    <property type="match status" value="1"/>
</dbReference>
<keyword evidence="3" id="KW-0547">Nucleotide-binding</keyword>
<organism evidence="6">
    <name type="scientific">marine sediment metagenome</name>
    <dbReference type="NCBI Taxonomy" id="412755"/>
    <lineage>
        <taxon>unclassified sequences</taxon>
        <taxon>metagenomes</taxon>
        <taxon>ecological metagenomes</taxon>
    </lineage>
</organism>
<evidence type="ECO:0000256" key="3">
    <source>
        <dbReference type="ARBA" id="ARBA00022741"/>
    </source>
</evidence>